<dbReference type="PROSITE" id="PS50940">
    <property type="entry name" value="CHIT_BIND_II"/>
    <property type="match status" value="2"/>
</dbReference>
<dbReference type="PANTHER" id="PTHR23301">
    <property type="entry name" value="CHITIN BINDING PERITROPHIN-A"/>
    <property type="match status" value="1"/>
</dbReference>
<reference evidence="7 8" key="2">
    <citation type="journal article" date="2008" name="Nature">
        <title>The Phaeodactylum genome reveals the evolutionary history of diatom genomes.</title>
        <authorList>
            <person name="Bowler C."/>
            <person name="Allen A.E."/>
            <person name="Badger J.H."/>
            <person name="Grimwood J."/>
            <person name="Jabbari K."/>
            <person name="Kuo A."/>
            <person name="Maheswari U."/>
            <person name="Martens C."/>
            <person name="Maumus F."/>
            <person name="Otillar R.P."/>
            <person name="Rayko E."/>
            <person name="Salamov A."/>
            <person name="Vandepoele K."/>
            <person name="Beszteri B."/>
            <person name="Gruber A."/>
            <person name="Heijde M."/>
            <person name="Katinka M."/>
            <person name="Mock T."/>
            <person name="Valentin K."/>
            <person name="Verret F."/>
            <person name="Berges J.A."/>
            <person name="Brownlee C."/>
            <person name="Cadoret J.P."/>
            <person name="Chiovitti A."/>
            <person name="Choi C.J."/>
            <person name="Coesel S."/>
            <person name="De Martino A."/>
            <person name="Detter J.C."/>
            <person name="Durkin C."/>
            <person name="Falciatore A."/>
            <person name="Fournet J."/>
            <person name="Haruta M."/>
            <person name="Huysman M.J."/>
            <person name="Jenkins B.D."/>
            <person name="Jiroutova K."/>
            <person name="Jorgensen R.E."/>
            <person name="Joubert Y."/>
            <person name="Kaplan A."/>
            <person name="Kroger N."/>
            <person name="Kroth P.G."/>
            <person name="La Roche J."/>
            <person name="Lindquist E."/>
            <person name="Lommer M."/>
            <person name="Martin-Jezequel V."/>
            <person name="Lopez P.J."/>
            <person name="Lucas S."/>
            <person name="Mangogna M."/>
            <person name="McGinnis K."/>
            <person name="Medlin L.K."/>
            <person name="Montsant A."/>
            <person name="Oudot-Le Secq M.P."/>
            <person name="Napoli C."/>
            <person name="Obornik M."/>
            <person name="Parker M.S."/>
            <person name="Petit J.L."/>
            <person name="Porcel B.M."/>
            <person name="Poulsen N."/>
            <person name="Robison M."/>
            <person name="Rychlewski L."/>
            <person name="Rynearson T.A."/>
            <person name="Schmutz J."/>
            <person name="Shapiro H."/>
            <person name="Siaut M."/>
            <person name="Stanley M."/>
            <person name="Sussman M.R."/>
            <person name="Taylor A.R."/>
            <person name="Vardi A."/>
            <person name="von Dassow P."/>
            <person name="Vyverman W."/>
            <person name="Willis A."/>
            <person name="Wyrwicz L.S."/>
            <person name="Rokhsar D.S."/>
            <person name="Weissenbach J."/>
            <person name="Armbrust E.V."/>
            <person name="Green B.R."/>
            <person name="Van de Peer Y."/>
            <person name="Grigoriev I.V."/>
        </authorList>
    </citation>
    <scope>NUCLEOTIDE SEQUENCE [LARGE SCALE GENOMIC DNA]</scope>
    <source>
        <strain evidence="7 8">CCMP1335</strain>
    </source>
</reference>
<dbReference type="eggNOG" id="ENOG502S7W7">
    <property type="taxonomic scope" value="Eukaryota"/>
</dbReference>
<organism evidence="7 8">
    <name type="scientific">Thalassiosira pseudonana</name>
    <name type="common">Marine diatom</name>
    <name type="synonym">Cyclotella nana</name>
    <dbReference type="NCBI Taxonomy" id="35128"/>
    <lineage>
        <taxon>Eukaryota</taxon>
        <taxon>Sar</taxon>
        <taxon>Stramenopiles</taxon>
        <taxon>Ochrophyta</taxon>
        <taxon>Bacillariophyta</taxon>
        <taxon>Coscinodiscophyceae</taxon>
        <taxon>Thalassiosirophycidae</taxon>
        <taxon>Thalassiosirales</taxon>
        <taxon>Thalassiosiraceae</taxon>
        <taxon>Thalassiosira</taxon>
    </lineage>
</organism>
<dbReference type="InParanoid" id="B8CGA1"/>
<dbReference type="SUPFAM" id="SSF57625">
    <property type="entry name" value="Invertebrate chitin-binding proteins"/>
    <property type="match status" value="2"/>
</dbReference>
<dbReference type="InterPro" id="IPR051940">
    <property type="entry name" value="Chitin_bind-dev_reg"/>
</dbReference>
<dbReference type="SMART" id="SM00494">
    <property type="entry name" value="ChtBD2"/>
    <property type="match status" value="2"/>
</dbReference>
<keyword evidence="4" id="KW-1015">Disulfide bond</keyword>
<keyword evidence="5" id="KW-0325">Glycoprotein</keyword>
<gene>
    <name evidence="7" type="ORF">THAPSDRAFT_25842</name>
</gene>
<protein>
    <recommendedName>
        <fullName evidence="6">Chitin-binding type-2 domain-containing protein</fullName>
    </recommendedName>
</protein>
<evidence type="ECO:0000256" key="5">
    <source>
        <dbReference type="ARBA" id="ARBA00023180"/>
    </source>
</evidence>
<proteinExistence type="predicted"/>
<evidence type="ECO:0000256" key="1">
    <source>
        <dbReference type="ARBA" id="ARBA00022669"/>
    </source>
</evidence>
<dbReference type="Proteomes" id="UP000001449">
    <property type="component" value="Chromosome 23"/>
</dbReference>
<dbReference type="GO" id="GO:0005576">
    <property type="term" value="C:extracellular region"/>
    <property type="evidence" value="ECO:0007669"/>
    <property type="project" value="InterPro"/>
</dbReference>
<keyword evidence="2" id="KW-0732">Signal</keyword>
<feature type="domain" description="Chitin-binding type-2" evidence="6">
    <location>
        <begin position="1033"/>
        <end position="1088"/>
    </location>
</feature>
<evidence type="ECO:0000259" key="6">
    <source>
        <dbReference type="PROSITE" id="PS50940"/>
    </source>
</evidence>
<dbReference type="InterPro" id="IPR002557">
    <property type="entry name" value="Chitin-bd_dom"/>
</dbReference>
<keyword evidence="3" id="KW-0677">Repeat</keyword>
<dbReference type="GO" id="GO:0008061">
    <property type="term" value="F:chitin binding"/>
    <property type="evidence" value="ECO:0007669"/>
    <property type="project" value="UniProtKB-KW"/>
</dbReference>
<reference evidence="7 8" key="1">
    <citation type="journal article" date="2004" name="Science">
        <title>The genome of the diatom Thalassiosira pseudonana: ecology, evolution, and metabolism.</title>
        <authorList>
            <person name="Armbrust E.V."/>
            <person name="Berges J.A."/>
            <person name="Bowler C."/>
            <person name="Green B.R."/>
            <person name="Martinez D."/>
            <person name="Putnam N.H."/>
            <person name="Zhou S."/>
            <person name="Allen A.E."/>
            <person name="Apt K.E."/>
            <person name="Bechner M."/>
            <person name="Brzezinski M.A."/>
            <person name="Chaal B.K."/>
            <person name="Chiovitti A."/>
            <person name="Davis A.K."/>
            <person name="Demarest M.S."/>
            <person name="Detter J.C."/>
            <person name="Glavina T."/>
            <person name="Goodstein D."/>
            <person name="Hadi M.Z."/>
            <person name="Hellsten U."/>
            <person name="Hildebrand M."/>
            <person name="Jenkins B.D."/>
            <person name="Jurka J."/>
            <person name="Kapitonov V.V."/>
            <person name="Kroger N."/>
            <person name="Lau W.W."/>
            <person name="Lane T.W."/>
            <person name="Larimer F.W."/>
            <person name="Lippmeier J.C."/>
            <person name="Lucas S."/>
            <person name="Medina M."/>
            <person name="Montsant A."/>
            <person name="Obornik M."/>
            <person name="Parker M.S."/>
            <person name="Palenik B."/>
            <person name="Pazour G.J."/>
            <person name="Richardson P.M."/>
            <person name="Rynearson T.A."/>
            <person name="Saito M.A."/>
            <person name="Schwartz D.C."/>
            <person name="Thamatrakoln K."/>
            <person name="Valentin K."/>
            <person name="Vardi A."/>
            <person name="Wilkerson F.P."/>
            <person name="Rokhsar D.S."/>
        </authorList>
    </citation>
    <scope>NUCLEOTIDE SEQUENCE [LARGE SCALE GENOMIC DNA]</scope>
    <source>
        <strain evidence="7 8">CCMP1335</strain>
    </source>
</reference>
<dbReference type="RefSeq" id="XP_002295229.1">
    <property type="nucleotide sequence ID" value="XM_002295193.1"/>
</dbReference>
<dbReference type="Pfam" id="PF01607">
    <property type="entry name" value="CBM_14"/>
    <property type="match status" value="2"/>
</dbReference>
<evidence type="ECO:0000256" key="3">
    <source>
        <dbReference type="ARBA" id="ARBA00022737"/>
    </source>
</evidence>
<evidence type="ECO:0000256" key="4">
    <source>
        <dbReference type="ARBA" id="ARBA00023157"/>
    </source>
</evidence>
<dbReference type="HOGENOM" id="CLU_005585_0_0_1"/>
<dbReference type="KEGG" id="tps:THAPSDRAFT_25842"/>
<dbReference type="InterPro" id="IPR036508">
    <property type="entry name" value="Chitin-bd_dom_sf"/>
</dbReference>
<dbReference type="PaxDb" id="35128-Thaps25842"/>
<name>B8CGA1_THAPS</name>
<keyword evidence="8" id="KW-1185">Reference proteome</keyword>
<feature type="domain" description="Chitin-binding type-2" evidence="6">
    <location>
        <begin position="963"/>
        <end position="1017"/>
    </location>
</feature>
<dbReference type="Gene3D" id="2.60.120.200">
    <property type="match status" value="1"/>
</dbReference>
<accession>B8CGA1</accession>
<dbReference type="PANTHER" id="PTHR23301:SF0">
    <property type="entry name" value="CHITIN-BINDING TYPE-2 DOMAIN-CONTAINING PROTEIN-RELATED"/>
    <property type="match status" value="1"/>
</dbReference>
<evidence type="ECO:0000256" key="2">
    <source>
        <dbReference type="ARBA" id="ARBA00022729"/>
    </source>
</evidence>
<keyword evidence="1" id="KW-0147">Chitin-binding</keyword>
<dbReference type="GeneID" id="7442649"/>
<evidence type="ECO:0000313" key="8">
    <source>
        <dbReference type="Proteomes" id="UP000001449"/>
    </source>
</evidence>
<dbReference type="Gene3D" id="2.170.140.10">
    <property type="entry name" value="Chitin binding domain"/>
    <property type="match status" value="1"/>
</dbReference>
<sequence length="1363" mass="148883">MKIATSALTLYTLSKQTTSTSAQQCVSGSFVLEFTGTCNYDTVLAAYTDQVYDVAGGRSASCASSAEDDLDAKLLDANLTIETLCGQIYNSAHSAPFTDAAKKGRDLKFESHFFNGRTEWQEEVETIYETQDSSATKILKEDAEAVRAFYEGVAQRKRVDWPGVLPNFQSSVTDANGLATCTTNAAMCCWPKDRQANDNNGNCAKPYDLNCVDKDPADNTDLCFVDLERGAAVNDFESGDGLIVFPGDNNDGEGAIHCHGLAWGNDVNDHTARYKANNLFFVSMYDHMYQRGYVENIPGAPMCGCVEQMPTVSRSDCTQVDLTETIKIAYDSLATVSPFKGKITSVDVDFNACRGINNRNNDLWAYMAKLYYQGDISAEQFGEAGRIITNDGCEEAVKYQLNKQSLKTGYDHDDFTWTFITGRDSMKLSEGYGNKAFTRSLTQESLSQPNGIAYRACATCEKTHKKIYYRRLTEVPEEFDLLTNLLYYGNNGGGNNVWNEDFTMHSTYDDALTGANPWKCPGNSYNYGAGFPGECSPTGARVRNQQSRFNNSGERNDVAWYVNKPERHSLEIVPTNVIKSRDYAAGAAVEAEDGTIYVTGAGRDIWGNADDFNYYSQPAEGDQTIIVNAASQSTPQGDGWSKAGIMIRQSMDPDSPHASVFLTGNQAWIKLEKRMNTYTSFIGQDDGSGNIDWTVMKSFDIPLMGDSFNVGLAVCSKRWYQMEVVFENYSTDSYYFPSAAPSISSAPTALVPSVDIGAVGLAGSASESSTGTWTVSGSGYDIWGRNDQFHYANFVHSGDVTVTMFVENYDVEHYWAKAGLMIRDTLATNSMHYSLFMTGGAGLAQMWRGCTNCGMGNSQTASIKDSSLWLRVQKVGNVFTASYKKVGGTEWVAFGSTQTMAFTGDSFYVGIANTSHDNAKIGVLKGTNFEVVETTPAPVPIQSIVFGTLSQSTNADWNPASSVSLCPPSHNGFLPLPGCTSYINCWGGTLQYKITCPEGLLYDENRGYCHDSVKCNVLNDAGNPTLVIDVVSDVVCPDYHSGRLGVDDCSAYVDCVNGFEVGRERCDEGTMYSTSTENCERDVTECSSIVSMGDAVKEGNGCGEGQCFTADGECAEFASCFIDPCESIPCNDNEICEASYCGGCDAVCSLQLNVAPQLIDDSGMYLPEKDDGSLVVKSSDVPKLIDDSGMWPIATMPTGGTEKVPDIALENVQPAPSTMTTAATATATKTTVPTVLEITSPGQFYPDWEGRSCNPKDDNAIAKVGQWYSYYPSIFNCCVANFLSDLQTFKACLDFDIETLEPPQQEGGLKGTKVKYYPNWDENTCNQEDGSTPEWVKSTLKGKKYLCCFEFFKWAFSACMKDA</sequence>
<evidence type="ECO:0000313" key="7">
    <source>
        <dbReference type="EMBL" id="EED87533.1"/>
    </source>
</evidence>
<dbReference type="EMBL" id="CM000654">
    <property type="protein sequence ID" value="EED87533.1"/>
    <property type="molecule type" value="Genomic_DNA"/>
</dbReference>